<comment type="subcellular location">
    <subcellularLocation>
        <location evidence="1">Endoplasmic reticulum membrane</location>
        <topology evidence="1">Multi-pass membrane protein</topology>
    </subcellularLocation>
</comment>
<keyword evidence="8" id="KW-1185">Reference proteome</keyword>
<dbReference type="CDD" id="cd23995">
    <property type="entry name" value="Seipin_BSCL2_like"/>
    <property type="match status" value="1"/>
</dbReference>
<organism evidence="8 9">
    <name type="scientific">Cucurbita maxima</name>
    <name type="common">Pumpkin</name>
    <name type="synonym">Winter squash</name>
    <dbReference type="NCBI Taxonomy" id="3661"/>
    <lineage>
        <taxon>Eukaryota</taxon>
        <taxon>Viridiplantae</taxon>
        <taxon>Streptophyta</taxon>
        <taxon>Embryophyta</taxon>
        <taxon>Tracheophyta</taxon>
        <taxon>Spermatophyta</taxon>
        <taxon>Magnoliopsida</taxon>
        <taxon>eudicotyledons</taxon>
        <taxon>Gunneridae</taxon>
        <taxon>Pentapetalae</taxon>
        <taxon>rosids</taxon>
        <taxon>fabids</taxon>
        <taxon>Cucurbitales</taxon>
        <taxon>Cucurbitaceae</taxon>
        <taxon>Cucurbiteae</taxon>
        <taxon>Cucurbita</taxon>
    </lineage>
</organism>
<dbReference type="GeneID" id="111498585"/>
<evidence type="ECO:0000256" key="4">
    <source>
        <dbReference type="ARBA" id="ARBA00022989"/>
    </source>
</evidence>
<name>A0A6J1KZV1_CUCMA</name>
<dbReference type="InterPro" id="IPR009617">
    <property type="entry name" value="Seipin"/>
</dbReference>
<evidence type="ECO:0000256" key="7">
    <source>
        <dbReference type="SAM" id="Phobius"/>
    </source>
</evidence>
<feature type="transmembrane region" description="Helical" evidence="7">
    <location>
        <begin position="98"/>
        <end position="117"/>
    </location>
</feature>
<dbReference type="PANTHER" id="PTHR21212">
    <property type="entry name" value="BERNARDINELLI-SEIP CONGENITAL LIPODYSTROPHY 2 HOMOLOG BSCL2 PROTEIN"/>
    <property type="match status" value="1"/>
</dbReference>
<dbReference type="PANTHER" id="PTHR21212:SF5">
    <property type="entry name" value="SEIPIN-1"/>
    <property type="match status" value="1"/>
</dbReference>
<keyword evidence="5" id="KW-0443">Lipid metabolism</keyword>
<dbReference type="GO" id="GO:0140042">
    <property type="term" value="P:lipid droplet formation"/>
    <property type="evidence" value="ECO:0007669"/>
    <property type="project" value="UniProtKB-ARBA"/>
</dbReference>
<reference evidence="9" key="1">
    <citation type="submission" date="2025-08" db="UniProtKB">
        <authorList>
            <consortium name="RefSeq"/>
        </authorList>
    </citation>
    <scope>IDENTIFICATION</scope>
    <source>
        <tissue evidence="9">Young leaves</tissue>
    </source>
</reference>
<evidence type="ECO:0000256" key="3">
    <source>
        <dbReference type="ARBA" id="ARBA00022824"/>
    </source>
</evidence>
<evidence type="ECO:0000313" key="9">
    <source>
        <dbReference type="RefSeq" id="XP_023005649.1"/>
    </source>
</evidence>
<evidence type="ECO:0000256" key="6">
    <source>
        <dbReference type="ARBA" id="ARBA00023136"/>
    </source>
</evidence>
<keyword evidence="4 7" id="KW-1133">Transmembrane helix</keyword>
<dbReference type="Pfam" id="PF06775">
    <property type="entry name" value="Seipin"/>
    <property type="match status" value="1"/>
</dbReference>
<dbReference type="RefSeq" id="XP_023005649.1">
    <property type="nucleotide sequence ID" value="XM_023149881.1"/>
</dbReference>
<feature type="transmembrane region" description="Helical" evidence="7">
    <location>
        <begin position="153"/>
        <end position="186"/>
    </location>
</feature>
<dbReference type="AlphaFoldDB" id="A0A6J1KZV1"/>
<keyword evidence="2 7" id="KW-0812">Transmembrane</keyword>
<evidence type="ECO:0000256" key="5">
    <source>
        <dbReference type="ARBA" id="ARBA00023098"/>
    </source>
</evidence>
<feature type="transmembrane region" description="Helical" evidence="7">
    <location>
        <begin position="365"/>
        <end position="385"/>
    </location>
</feature>
<proteinExistence type="predicted"/>
<protein>
    <submittedName>
        <fullName evidence="9">Seipin-1</fullName>
    </submittedName>
</protein>
<evidence type="ECO:0000256" key="2">
    <source>
        <dbReference type="ARBA" id="ARBA00022692"/>
    </source>
</evidence>
<dbReference type="OrthoDB" id="3990054at2759"/>
<accession>A0A6J1KZV1</accession>
<dbReference type="Proteomes" id="UP000504608">
    <property type="component" value="Unplaced"/>
</dbReference>
<keyword evidence="3" id="KW-0256">Endoplasmic reticulum</keyword>
<keyword evidence="6 7" id="KW-0472">Membrane</keyword>
<sequence>MFAWNKIKTKDKHLCMKLNSFCQVANGKRHVIHPSHASLTRVKTTTFRLFKIPTSVSPSLSTLDQAAMDPDDELQESGRLIAKPSDLFNKIVFIQADIIYHAIAFLIAPISTLLSLISESFHRAEEAKSTVEYAVRKSPSAVAYRVRLAVRRLSYGLVAAAFMCMVMTLLLATAASVSAVAIRFWIEEPVATKGNLNFDYTVARPRALYGVDYRGGMKTKKTKNLGIPVGHTFSVSVILLMPESQFNRAVGVFQLSAELISTNGNIIAGSSQPCMLRFRSTPVRFTRTFLSGLPLLLGLSTESQKLTFPVLKHKEQSYQRSGAIQVTITPRIGTSALPELYEAHILINSKLPWTKELVHRWRWTCFLWTSFYFYLTFLAIFVYFWRPIVFRAVTVARFGFDREASMSKEVEKSFDEMAEVTVELLRKWQEMRRKRKAALFGYDEDVGSTSASSISCSREYIGSIFEEDVGDSESMVLEGWEE</sequence>
<evidence type="ECO:0000313" key="8">
    <source>
        <dbReference type="Proteomes" id="UP000504608"/>
    </source>
</evidence>
<evidence type="ECO:0000256" key="1">
    <source>
        <dbReference type="ARBA" id="ARBA00004477"/>
    </source>
</evidence>
<gene>
    <name evidence="9" type="primary">LOC111498585</name>
</gene>
<dbReference type="KEGG" id="cmax:111498585"/>
<dbReference type="GO" id="GO:0006629">
    <property type="term" value="P:lipid metabolic process"/>
    <property type="evidence" value="ECO:0007669"/>
    <property type="project" value="UniProtKB-KW"/>
</dbReference>
<dbReference type="GO" id="GO:0005789">
    <property type="term" value="C:endoplasmic reticulum membrane"/>
    <property type="evidence" value="ECO:0007669"/>
    <property type="project" value="UniProtKB-SubCell"/>
</dbReference>